<reference evidence="1" key="1">
    <citation type="submission" date="2022-04" db="EMBL/GenBank/DDBJ databases">
        <title>Genome of the entomopathogenic fungus Entomophthora muscae.</title>
        <authorList>
            <person name="Elya C."/>
            <person name="Lovett B.R."/>
            <person name="Lee E."/>
            <person name="Macias A.M."/>
            <person name="Hajek A.E."/>
            <person name="De Bivort B.L."/>
            <person name="Kasson M.T."/>
            <person name="De Fine Licht H.H."/>
            <person name="Stajich J.E."/>
        </authorList>
    </citation>
    <scope>NUCLEOTIDE SEQUENCE</scope>
    <source>
        <strain evidence="1">Berkeley</strain>
    </source>
</reference>
<name>A0ACC2RU35_9FUNG</name>
<protein>
    <submittedName>
        <fullName evidence="1">Uncharacterized protein</fullName>
    </submittedName>
</protein>
<organism evidence="1 2">
    <name type="scientific">Entomophthora muscae</name>
    <dbReference type="NCBI Taxonomy" id="34485"/>
    <lineage>
        <taxon>Eukaryota</taxon>
        <taxon>Fungi</taxon>
        <taxon>Fungi incertae sedis</taxon>
        <taxon>Zoopagomycota</taxon>
        <taxon>Entomophthoromycotina</taxon>
        <taxon>Entomophthoromycetes</taxon>
        <taxon>Entomophthorales</taxon>
        <taxon>Entomophthoraceae</taxon>
        <taxon>Entomophthora</taxon>
    </lineage>
</organism>
<comment type="caution">
    <text evidence="1">The sequence shown here is derived from an EMBL/GenBank/DDBJ whole genome shotgun (WGS) entry which is preliminary data.</text>
</comment>
<dbReference type="Proteomes" id="UP001165960">
    <property type="component" value="Unassembled WGS sequence"/>
</dbReference>
<dbReference type="EMBL" id="QTSX02006507">
    <property type="protein sequence ID" value="KAJ9053567.1"/>
    <property type="molecule type" value="Genomic_DNA"/>
</dbReference>
<accession>A0ACC2RU35</accession>
<keyword evidence="2" id="KW-1185">Reference proteome</keyword>
<evidence type="ECO:0000313" key="2">
    <source>
        <dbReference type="Proteomes" id="UP001165960"/>
    </source>
</evidence>
<proteinExistence type="predicted"/>
<sequence>MLIGTDFLRTYQNEISHLHRHFSILGYTVPLLFKDSSDVFLVSKEETGFTPKTQVAVDTGLYLDLPPGLDFEISSINGVLRKEPLAAPGIRDSAAQEAFKILFLNMPSTEMKVSKGQHVATFRMGHNEDLSAVHFLGSLEELGISLPDKPLVAAIIPQDNMVGLTEDEKRRL</sequence>
<gene>
    <name evidence="1" type="ORF">DSO57_1022955</name>
</gene>
<evidence type="ECO:0000313" key="1">
    <source>
        <dbReference type="EMBL" id="KAJ9053567.1"/>
    </source>
</evidence>